<feature type="domain" description="Partial AB-hydrolase lipase" evidence="9">
    <location>
        <begin position="7"/>
        <end position="66"/>
    </location>
</feature>
<dbReference type="PANTHER" id="PTHR11005">
    <property type="entry name" value="LYSOSOMAL ACID LIPASE-RELATED"/>
    <property type="match status" value="1"/>
</dbReference>
<feature type="active site" description="Charge relay system" evidence="8">
    <location>
        <position position="350"/>
    </location>
</feature>
<evidence type="ECO:0000256" key="7">
    <source>
        <dbReference type="PIRNR" id="PIRNR000862"/>
    </source>
</evidence>
<dbReference type="AlphaFoldDB" id="E9G1E7"/>
<evidence type="ECO:0000256" key="6">
    <source>
        <dbReference type="ARBA" id="ARBA00023180"/>
    </source>
</evidence>
<dbReference type="InterPro" id="IPR006693">
    <property type="entry name" value="AB_hydrolase_lipase"/>
</dbReference>
<keyword evidence="4 7" id="KW-0442">Lipid degradation</keyword>
<accession>E9G1E7</accession>
<dbReference type="Gene3D" id="3.40.50.1820">
    <property type="entry name" value="alpha/beta hydrolase"/>
    <property type="match status" value="1"/>
</dbReference>
<evidence type="ECO:0000259" key="9">
    <source>
        <dbReference type="Pfam" id="PF04083"/>
    </source>
</evidence>
<keyword evidence="5" id="KW-0443">Lipid metabolism</keyword>
<dbReference type="PhylomeDB" id="E9G1E7"/>
<dbReference type="GO" id="GO:0016042">
    <property type="term" value="P:lipid catabolic process"/>
    <property type="evidence" value="ECO:0007669"/>
    <property type="project" value="UniProtKB-KW"/>
</dbReference>
<feature type="active site" description="Charge relay system" evidence="8">
    <location>
        <position position="319"/>
    </location>
</feature>
<keyword evidence="6" id="KW-0325">Glycoprotein</keyword>
<dbReference type="Pfam" id="PF04083">
    <property type="entry name" value="Abhydro_lipase"/>
    <property type="match status" value="1"/>
</dbReference>
<dbReference type="HOGENOM" id="CLU_010974_0_3_1"/>
<dbReference type="SUPFAM" id="SSF53474">
    <property type="entry name" value="alpha/beta-Hydrolases"/>
    <property type="match status" value="1"/>
</dbReference>
<evidence type="ECO:0000313" key="10">
    <source>
        <dbReference type="EMBL" id="EFX86485.1"/>
    </source>
</evidence>
<dbReference type="InParanoid" id="E9G1E7"/>
<gene>
    <name evidence="10" type="ORF">DAPPUDRAFT_312736</name>
</gene>
<feature type="active site" description="Nucleophile" evidence="8">
    <location>
        <position position="144"/>
    </location>
</feature>
<dbReference type="eggNOG" id="KOG2624">
    <property type="taxonomic scope" value="Eukaryota"/>
</dbReference>
<protein>
    <recommendedName>
        <fullName evidence="7">Lipase</fullName>
    </recommendedName>
</protein>
<proteinExistence type="inferred from homology"/>
<sequence>MAFGKIEIITGRGYPAETYSVVTKDGYILELHRIPHGKGINSGPPYGKPVLLQHGFGGSSADWLISPTDRNLAFQLADSGFDVWISNARGNTYSRKHQYLDPSEEAFWNFSWDEMGKYDIPAVVDFVLAKNGIADKKLSYIGYSMGASMFFVAAIADPHFNSKIQVMIALGPAVSLAHIASPVVRAIAPLIKYIEFLFRILRVRNFMFNDMRLNKMRGSYCVQNYLRAAICRNILFLIVGHDNGHFDLNLLPVIDGHLPAGTSVRTGAHFAMNHNSGETFSAYNYGYFGNLRHYGSLRPPSYDLSKVTTPVYLFYGSSDYLSTSEDVAWLSRQLPNIKELIKVDDTHYNHFDFLWAKDNNRLLNSRIISILPPPAA</sequence>
<dbReference type="FunFam" id="3.40.50.1820:FF:000021">
    <property type="entry name" value="Lipase"/>
    <property type="match status" value="1"/>
</dbReference>
<dbReference type="FunCoup" id="E9G1E7">
    <property type="interactions" value="237"/>
</dbReference>
<dbReference type="ESTHER" id="dappu-e9g1e7">
    <property type="family name" value="Acidic_Lipase"/>
</dbReference>
<evidence type="ECO:0000256" key="4">
    <source>
        <dbReference type="ARBA" id="ARBA00022963"/>
    </source>
</evidence>
<dbReference type="KEGG" id="dpx:DAPPUDRAFT_312736"/>
<evidence type="ECO:0000256" key="8">
    <source>
        <dbReference type="PIRSR" id="PIRSR000862-1"/>
    </source>
</evidence>
<reference evidence="10 11" key="1">
    <citation type="journal article" date="2011" name="Science">
        <title>The ecoresponsive genome of Daphnia pulex.</title>
        <authorList>
            <person name="Colbourne J.K."/>
            <person name="Pfrender M.E."/>
            <person name="Gilbert D."/>
            <person name="Thomas W.K."/>
            <person name="Tucker A."/>
            <person name="Oakley T.H."/>
            <person name="Tokishita S."/>
            <person name="Aerts A."/>
            <person name="Arnold G.J."/>
            <person name="Basu M.K."/>
            <person name="Bauer D.J."/>
            <person name="Caceres C.E."/>
            <person name="Carmel L."/>
            <person name="Casola C."/>
            <person name="Choi J.H."/>
            <person name="Detter J.C."/>
            <person name="Dong Q."/>
            <person name="Dusheyko S."/>
            <person name="Eads B.D."/>
            <person name="Frohlich T."/>
            <person name="Geiler-Samerotte K.A."/>
            <person name="Gerlach D."/>
            <person name="Hatcher P."/>
            <person name="Jogdeo S."/>
            <person name="Krijgsveld J."/>
            <person name="Kriventseva E.V."/>
            <person name="Kultz D."/>
            <person name="Laforsch C."/>
            <person name="Lindquist E."/>
            <person name="Lopez J."/>
            <person name="Manak J.R."/>
            <person name="Muller J."/>
            <person name="Pangilinan J."/>
            <person name="Patwardhan R.P."/>
            <person name="Pitluck S."/>
            <person name="Pritham E.J."/>
            <person name="Rechtsteiner A."/>
            <person name="Rho M."/>
            <person name="Rogozin I.B."/>
            <person name="Sakarya O."/>
            <person name="Salamov A."/>
            <person name="Schaack S."/>
            <person name="Shapiro H."/>
            <person name="Shiga Y."/>
            <person name="Skalitzky C."/>
            <person name="Smith Z."/>
            <person name="Souvorov A."/>
            <person name="Sung W."/>
            <person name="Tang Z."/>
            <person name="Tsuchiya D."/>
            <person name="Tu H."/>
            <person name="Vos H."/>
            <person name="Wang M."/>
            <person name="Wolf Y.I."/>
            <person name="Yamagata H."/>
            <person name="Yamada T."/>
            <person name="Ye Y."/>
            <person name="Shaw J.R."/>
            <person name="Andrews J."/>
            <person name="Crease T.J."/>
            <person name="Tang H."/>
            <person name="Lucas S.M."/>
            <person name="Robertson H.M."/>
            <person name="Bork P."/>
            <person name="Koonin E.V."/>
            <person name="Zdobnov E.M."/>
            <person name="Grigoriev I.V."/>
            <person name="Lynch M."/>
            <person name="Boore J.L."/>
        </authorList>
    </citation>
    <scope>NUCLEOTIDE SEQUENCE [LARGE SCALE GENOMIC DNA]</scope>
</reference>
<keyword evidence="2" id="KW-0732">Signal</keyword>
<comment type="similarity">
    <text evidence="1 7">Belongs to the AB hydrolase superfamily. Lipase family.</text>
</comment>
<dbReference type="GO" id="GO:0006629">
    <property type="term" value="P:lipid metabolic process"/>
    <property type="evidence" value="ECO:0000318"/>
    <property type="project" value="GO_Central"/>
</dbReference>
<dbReference type="EMBL" id="GL732529">
    <property type="protein sequence ID" value="EFX86485.1"/>
    <property type="molecule type" value="Genomic_DNA"/>
</dbReference>
<organism evidence="10 11">
    <name type="scientific">Daphnia pulex</name>
    <name type="common">Water flea</name>
    <dbReference type="NCBI Taxonomy" id="6669"/>
    <lineage>
        <taxon>Eukaryota</taxon>
        <taxon>Metazoa</taxon>
        <taxon>Ecdysozoa</taxon>
        <taxon>Arthropoda</taxon>
        <taxon>Crustacea</taxon>
        <taxon>Branchiopoda</taxon>
        <taxon>Diplostraca</taxon>
        <taxon>Cladocera</taxon>
        <taxon>Anomopoda</taxon>
        <taxon>Daphniidae</taxon>
        <taxon>Daphnia</taxon>
    </lineage>
</organism>
<dbReference type="PIRSF" id="PIRSF000862">
    <property type="entry name" value="Steryl_ester_lip"/>
    <property type="match status" value="1"/>
</dbReference>
<dbReference type="InterPro" id="IPR029058">
    <property type="entry name" value="AB_hydrolase_fold"/>
</dbReference>
<evidence type="ECO:0000256" key="5">
    <source>
        <dbReference type="ARBA" id="ARBA00023098"/>
    </source>
</evidence>
<dbReference type="OMA" id="SCETHTV"/>
<dbReference type="InterPro" id="IPR025483">
    <property type="entry name" value="Lipase_euk"/>
</dbReference>
<dbReference type="Proteomes" id="UP000000305">
    <property type="component" value="Unassembled WGS sequence"/>
</dbReference>
<name>E9G1E7_DAPPU</name>
<keyword evidence="11" id="KW-1185">Reference proteome</keyword>
<dbReference type="OrthoDB" id="9974421at2759"/>
<evidence type="ECO:0000256" key="2">
    <source>
        <dbReference type="ARBA" id="ARBA00022729"/>
    </source>
</evidence>
<keyword evidence="3 7" id="KW-0378">Hydrolase</keyword>
<evidence type="ECO:0000256" key="3">
    <source>
        <dbReference type="ARBA" id="ARBA00022801"/>
    </source>
</evidence>
<evidence type="ECO:0000256" key="1">
    <source>
        <dbReference type="ARBA" id="ARBA00010701"/>
    </source>
</evidence>
<evidence type="ECO:0000313" key="11">
    <source>
        <dbReference type="Proteomes" id="UP000000305"/>
    </source>
</evidence>
<dbReference type="GO" id="GO:0016298">
    <property type="term" value="F:lipase activity"/>
    <property type="evidence" value="ECO:0000318"/>
    <property type="project" value="GO_Central"/>
</dbReference>